<evidence type="ECO:0000313" key="2">
    <source>
        <dbReference type="Proteomes" id="UP000028730"/>
    </source>
</evidence>
<dbReference type="Proteomes" id="UP000028730">
    <property type="component" value="Unassembled WGS sequence"/>
</dbReference>
<gene>
    <name evidence="1" type="ORF">BBOMB_0690</name>
</gene>
<comment type="caution">
    <text evidence="1">The sequence shown here is derived from an EMBL/GenBank/DDBJ whole genome shotgun (WGS) entry which is preliminary data.</text>
</comment>
<dbReference type="STRING" id="1341695.BBOMB_0690"/>
<name>A0A080N2S9_9BIFI</name>
<keyword evidence="2" id="KW-1185">Reference proteome</keyword>
<protein>
    <submittedName>
        <fullName evidence="1">Uncharacterized protein</fullName>
    </submittedName>
</protein>
<dbReference type="AlphaFoldDB" id="A0A080N2S9"/>
<reference evidence="1 2" key="1">
    <citation type="journal article" date="2014" name="Appl. Environ. Microbiol.">
        <title>Genomic encyclopedia of type strains of the genus Bifidobacterium.</title>
        <authorList>
            <person name="Milani C."/>
            <person name="Lugli G.A."/>
            <person name="Duranti S."/>
            <person name="Turroni F."/>
            <person name="Bottacini F."/>
            <person name="Mangifesta M."/>
            <person name="Sanchez B."/>
            <person name="Viappiani A."/>
            <person name="Mancabelli L."/>
            <person name="Taminiau B."/>
            <person name="Delcenserie V."/>
            <person name="Barrangou R."/>
            <person name="Margolles A."/>
            <person name="van Sinderen D."/>
            <person name="Ventura M."/>
        </authorList>
    </citation>
    <scope>NUCLEOTIDE SEQUENCE [LARGE SCALE GENOMIC DNA]</scope>
    <source>
        <strain evidence="1 2">DSM 19703</strain>
    </source>
</reference>
<evidence type="ECO:0000313" key="1">
    <source>
        <dbReference type="EMBL" id="KFF31343.1"/>
    </source>
</evidence>
<proteinExistence type="predicted"/>
<organism evidence="1 2">
    <name type="scientific">Bifidobacterium bombi DSM 19703</name>
    <dbReference type="NCBI Taxonomy" id="1341695"/>
    <lineage>
        <taxon>Bacteria</taxon>
        <taxon>Bacillati</taxon>
        <taxon>Actinomycetota</taxon>
        <taxon>Actinomycetes</taxon>
        <taxon>Bifidobacteriales</taxon>
        <taxon>Bifidobacteriaceae</taxon>
        <taxon>Bifidobacterium</taxon>
    </lineage>
</organism>
<accession>A0A080N2S9</accession>
<dbReference type="EMBL" id="ATLK01000001">
    <property type="protein sequence ID" value="KFF31343.1"/>
    <property type="molecule type" value="Genomic_DNA"/>
</dbReference>
<sequence length="96" mass="10535">MSFPPHVRFGPSRIPLDAARLGTSASSHSSGPTLRCLAAWNVNQGRSGNRVLMRSRHLHRGRALVQWGSLENRYIVIMTRGGSVMVPSDVRGRGTQ</sequence>